<evidence type="ECO:0000256" key="5">
    <source>
        <dbReference type="PROSITE-ProRule" id="PRU00196"/>
    </source>
</evidence>
<dbReference type="PANTHER" id="PTHR46708">
    <property type="entry name" value="TENASCIN"/>
    <property type="match status" value="1"/>
</dbReference>
<dbReference type="CDD" id="cd00063">
    <property type="entry name" value="FN3"/>
    <property type="match status" value="9"/>
</dbReference>
<evidence type="ECO:0000259" key="8">
    <source>
        <dbReference type="PROSITE" id="PS50022"/>
    </source>
</evidence>
<dbReference type="Pfam" id="PF00754">
    <property type="entry name" value="F5_F8_type_C"/>
    <property type="match status" value="2"/>
</dbReference>
<dbReference type="Proteomes" id="UP000001554">
    <property type="component" value="Chromosome 3"/>
</dbReference>
<dbReference type="Gene3D" id="2.60.120.260">
    <property type="entry name" value="Galactose-binding domain-like"/>
    <property type="match status" value="2"/>
</dbReference>
<dbReference type="OrthoDB" id="536948at2759"/>
<evidence type="ECO:0000259" key="10">
    <source>
        <dbReference type="PROSITE" id="PS50853"/>
    </source>
</evidence>
<organism evidence="11 12">
    <name type="scientific">Branchiostoma floridae</name>
    <name type="common">Florida lancelet</name>
    <name type="synonym">Amphioxus</name>
    <dbReference type="NCBI Taxonomy" id="7739"/>
    <lineage>
        <taxon>Eukaryota</taxon>
        <taxon>Metazoa</taxon>
        <taxon>Chordata</taxon>
        <taxon>Cephalochordata</taxon>
        <taxon>Leptocardii</taxon>
        <taxon>Amphioxiformes</taxon>
        <taxon>Branchiostomatidae</taxon>
        <taxon>Branchiostoma</taxon>
    </lineage>
</organism>
<sequence>MAGPGPPGFWSWAALLLIATTASVTAKDIELEDGSLPHEGRVEVEYDWSWGTVCDDGFDMNDAHVVCRQLGYKSAEEVRSQAAFGEGSGKIVLDDLACEGSETNIEDCSHNGWGIHDCQHSEDVGVVCTVLGCEDPLGVKPPDSPGGRSIPDSSITASSSLPDHPPHAGRLDSNSYWAAGQNIVGEWLQVDLGVAARVTGTIIQGSSSGSWITSYKLQYSEDGTSWTTYVGSDGSEKIFAGNTDDSTAVTNELENPVYARYVRFVVQEWNGAITMRAEVTGCTGCNSDPLGVADSTIPDGSITASSALPDNPPHAGRLDSNSYWAASQNRIGEWLQVDLGMRTQVTGTIIQGSSSGSWITFYKLQYSDDGTRWTTYVGSDGSDKIFAGNTDASTAVTNELENPVKARYVRFVVQEWNGAITMRFDVAGCTVLDPVLSGLTLDDVGKDHLSVSWTISRDAYRYVSLYSLSYREDGSGSYQELDPAPATDAESATVSGLQADTDYHLVLYTTGVLTGVTFGTYRTAPRLTGLTLDDAGINSLTVDWTVIGNLPTSRYSLRYELAGGSDSHQELDPAPGVGDTSATVSGLLAYTEYTLTLTSYDQDDVTSAEISGTYKTEPAISDLEVESYAYTDLKVSWTKEAGAQIDSYSLSYELADGTGTSEDLNPAPAAGATSATVSGLLIYKSYTITLTSFDDQGRENGVIVGTFRTESPIYFDDRDQGPTSVEVFWQTSDDLQIGSYILSYEPADGSGTSEDLDPAPTDGDFSAKVTGLLPYTSYTITLTYFDDDNQRSGFIIYSGLRTKSVISGLTLERAGVDDLEVSWTKDPDFQIDSYTLSYEPADGTGTPAELTPAPAADATSATVPGLLPYTRYTITLTSSDQGRQNGGLSKTYETVSVISGLTLVRTGATDLEVSWTEEDGDKIDSYTLSYEPAYGTGTSVDLDPAPAAGVTSATVPGLLPDTTYTITLTSSDDQGRENGVIVGTFWTGEPVISDLTLERAGLTDLEVSWTKEAGVQIDSYILSYKLADGMASSMDLTPAPGADDTSATMSGLLPYANYTITLTSSGQANQQIGFIKGTFWTESVISGLTLIWAGIDDLEVAWSKRDGYQIGSYILSYEPADGTGTPVDLTDPPAAGTTSATVSGLLPYTSYNITLNSTDDQGRQNGHTIGTFSTESAISGLTLERAGLTDLEVSWTKAEGVQIDSYTLSYEPADGTGTSKNLDPAPAADDLSDIVSGLLPYTSYTLTLNSTDDQSRQTGHTVGTFRTGG</sequence>
<reference evidence="11" key="1">
    <citation type="journal article" date="2020" name="Nat. Ecol. Evol.">
        <title>Deeply conserved synteny resolves early events in vertebrate evolution.</title>
        <authorList>
            <person name="Simakov O."/>
            <person name="Marletaz F."/>
            <person name="Yue J.X."/>
            <person name="O'Connell B."/>
            <person name="Jenkins J."/>
            <person name="Brandt A."/>
            <person name="Calef R."/>
            <person name="Tung C.H."/>
            <person name="Huang T.K."/>
            <person name="Schmutz J."/>
            <person name="Satoh N."/>
            <person name="Yu J.K."/>
            <person name="Putnam N.H."/>
            <person name="Green R.E."/>
            <person name="Rokhsar D.S."/>
        </authorList>
    </citation>
    <scope>NUCLEOTIDE SEQUENCE [LARGE SCALE GENOMIC DNA]</scope>
    <source>
        <strain evidence="11">S238N-H82</strain>
    </source>
</reference>
<feature type="compositionally biased region" description="Low complexity" evidence="6">
    <location>
        <begin position="149"/>
        <end position="162"/>
    </location>
</feature>
<feature type="domain" description="F5/8 type C" evidence="8">
    <location>
        <begin position="285"/>
        <end position="429"/>
    </location>
</feature>
<dbReference type="FunFam" id="2.60.120.260:FF:000016">
    <property type="entry name" value="Contactin-associated protein-like 4 isoform 1"/>
    <property type="match status" value="2"/>
</dbReference>
<dbReference type="SUPFAM" id="SSF49265">
    <property type="entry name" value="Fibronectin type III"/>
    <property type="match status" value="5"/>
</dbReference>
<dbReference type="Gene3D" id="2.60.40.10">
    <property type="entry name" value="Immunoglobulins"/>
    <property type="match status" value="9"/>
</dbReference>
<accession>A0A9J7KTJ9</accession>
<dbReference type="InterPro" id="IPR036116">
    <property type="entry name" value="FN3_sf"/>
</dbReference>
<feature type="disulfide bond" evidence="5">
    <location>
        <begin position="54"/>
        <end position="118"/>
    </location>
</feature>
<dbReference type="Gene3D" id="3.10.250.10">
    <property type="entry name" value="SRCR-like domain"/>
    <property type="match status" value="1"/>
</dbReference>
<dbReference type="InterPro" id="IPR050991">
    <property type="entry name" value="ECM_Regulatory_Proteins"/>
</dbReference>
<dbReference type="PROSITE" id="PS50287">
    <property type="entry name" value="SRCR_2"/>
    <property type="match status" value="1"/>
</dbReference>
<evidence type="ECO:0000256" key="3">
    <source>
        <dbReference type="ARBA" id="ARBA00023157"/>
    </source>
</evidence>
<feature type="domain" description="Fibronectin type-III" evidence="10">
    <location>
        <begin position="991"/>
        <end position="1081"/>
    </location>
</feature>
<dbReference type="RefSeq" id="XP_035669533.1">
    <property type="nucleotide sequence ID" value="XM_035813640.1"/>
</dbReference>
<dbReference type="FunFam" id="3.10.250.10:FF:000011">
    <property type="entry name" value="Scavenger receptor class A member 5"/>
    <property type="match status" value="1"/>
</dbReference>
<gene>
    <name evidence="12" type="primary">LOC118411383</name>
</gene>
<keyword evidence="2" id="KW-0677">Repeat</keyword>
<reference evidence="12" key="2">
    <citation type="submission" date="2025-08" db="UniProtKB">
        <authorList>
            <consortium name="RefSeq"/>
        </authorList>
    </citation>
    <scope>IDENTIFICATION</scope>
    <source>
        <strain evidence="12">S238N-H82</strain>
        <tissue evidence="12">Testes</tissue>
    </source>
</reference>
<proteinExistence type="inferred from homology"/>
<dbReference type="SMART" id="SM00231">
    <property type="entry name" value="FA58C"/>
    <property type="match status" value="2"/>
</dbReference>
<dbReference type="SUPFAM" id="SSF49785">
    <property type="entry name" value="Galactose-binding domain-like"/>
    <property type="match status" value="2"/>
</dbReference>
<dbReference type="InterPro" id="IPR036772">
    <property type="entry name" value="SRCR-like_dom_sf"/>
</dbReference>
<feature type="domain" description="Fibronectin type-III" evidence="10">
    <location>
        <begin position="619"/>
        <end position="712"/>
    </location>
</feature>
<dbReference type="SUPFAM" id="SSF56487">
    <property type="entry name" value="SRCR-like"/>
    <property type="match status" value="1"/>
</dbReference>
<comment type="similarity">
    <text evidence="1">Belongs to the neurexin family.</text>
</comment>
<feature type="domain" description="Fibronectin type-III" evidence="10">
    <location>
        <begin position="526"/>
        <end position="616"/>
    </location>
</feature>
<dbReference type="Pfam" id="PF00041">
    <property type="entry name" value="fn3"/>
    <property type="match status" value="8"/>
</dbReference>
<feature type="disulfide bond" evidence="5">
    <location>
        <begin position="98"/>
        <end position="108"/>
    </location>
</feature>
<dbReference type="InterPro" id="IPR003961">
    <property type="entry name" value="FN3_dom"/>
</dbReference>
<name>A0A9J7KTJ9_BRAFL</name>
<keyword evidence="3 5" id="KW-1015">Disulfide bond</keyword>
<keyword evidence="7" id="KW-0732">Signal</keyword>
<evidence type="ECO:0000259" key="9">
    <source>
        <dbReference type="PROSITE" id="PS50287"/>
    </source>
</evidence>
<dbReference type="InterPro" id="IPR008979">
    <property type="entry name" value="Galactose-bd-like_sf"/>
</dbReference>
<feature type="domain" description="Fibronectin type-III" evidence="10">
    <location>
        <begin position="805"/>
        <end position="900"/>
    </location>
</feature>
<feature type="signal peptide" evidence="7">
    <location>
        <begin position="1"/>
        <end position="26"/>
    </location>
</feature>
<dbReference type="SMART" id="SM00060">
    <property type="entry name" value="FN3"/>
    <property type="match status" value="9"/>
</dbReference>
<dbReference type="SMART" id="SM00202">
    <property type="entry name" value="SR"/>
    <property type="match status" value="1"/>
</dbReference>
<feature type="domain" description="Fibronectin type-III" evidence="10">
    <location>
        <begin position="1084"/>
        <end position="1185"/>
    </location>
</feature>
<dbReference type="PRINTS" id="PR00258">
    <property type="entry name" value="SPERACTRCPTR"/>
</dbReference>
<feature type="domain" description="Fibronectin type-III" evidence="10">
    <location>
        <begin position="435"/>
        <end position="523"/>
    </location>
</feature>
<evidence type="ECO:0000256" key="6">
    <source>
        <dbReference type="SAM" id="MobiDB-lite"/>
    </source>
</evidence>
<dbReference type="InterPro" id="IPR000421">
    <property type="entry name" value="FA58C"/>
</dbReference>
<feature type="region of interest" description="Disordered" evidence="6">
    <location>
        <begin position="139"/>
        <end position="168"/>
    </location>
</feature>
<evidence type="ECO:0000256" key="7">
    <source>
        <dbReference type="SAM" id="SignalP"/>
    </source>
</evidence>
<evidence type="ECO:0000256" key="4">
    <source>
        <dbReference type="ARBA" id="ARBA00023180"/>
    </source>
</evidence>
<dbReference type="Pfam" id="PF00530">
    <property type="entry name" value="SRCR"/>
    <property type="match status" value="1"/>
</dbReference>
<feature type="domain" description="F5/8 type C" evidence="8">
    <location>
        <begin position="133"/>
        <end position="282"/>
    </location>
</feature>
<dbReference type="KEGG" id="bfo:118411383"/>
<feature type="domain" description="SRCR" evidence="9">
    <location>
        <begin position="29"/>
        <end position="129"/>
    </location>
</feature>
<dbReference type="InterPro" id="IPR013783">
    <property type="entry name" value="Ig-like_fold"/>
</dbReference>
<feature type="chain" id="PRO_5039888604" evidence="7">
    <location>
        <begin position="27"/>
        <end position="1269"/>
    </location>
</feature>
<dbReference type="PANTHER" id="PTHR46708:SF2">
    <property type="entry name" value="FIBRONECTIN TYPE-III DOMAIN-CONTAINING PROTEIN"/>
    <property type="match status" value="1"/>
</dbReference>
<evidence type="ECO:0000313" key="11">
    <source>
        <dbReference type="Proteomes" id="UP000001554"/>
    </source>
</evidence>
<evidence type="ECO:0000256" key="1">
    <source>
        <dbReference type="ARBA" id="ARBA00010241"/>
    </source>
</evidence>
<dbReference type="PROSITE" id="PS50022">
    <property type="entry name" value="FA58C_3"/>
    <property type="match status" value="2"/>
</dbReference>
<feature type="disulfide bond" evidence="5">
    <location>
        <begin position="67"/>
        <end position="128"/>
    </location>
</feature>
<dbReference type="PROSITE" id="PS50853">
    <property type="entry name" value="FN3"/>
    <property type="match status" value="7"/>
</dbReference>
<keyword evidence="11" id="KW-1185">Reference proteome</keyword>
<dbReference type="GeneID" id="118411383"/>
<dbReference type="AlphaFoldDB" id="A0A9J7KTJ9"/>
<dbReference type="CDD" id="cd00057">
    <property type="entry name" value="FA58C"/>
    <property type="match status" value="2"/>
</dbReference>
<feature type="domain" description="Fibronectin type-III" evidence="10">
    <location>
        <begin position="901"/>
        <end position="990"/>
    </location>
</feature>
<dbReference type="InterPro" id="IPR001190">
    <property type="entry name" value="SRCR"/>
</dbReference>
<evidence type="ECO:0000256" key="2">
    <source>
        <dbReference type="ARBA" id="ARBA00022737"/>
    </source>
</evidence>
<dbReference type="GO" id="GO:0016020">
    <property type="term" value="C:membrane"/>
    <property type="evidence" value="ECO:0007669"/>
    <property type="project" value="InterPro"/>
</dbReference>
<protein>
    <submittedName>
        <fullName evidence="12">Fibronectin-like</fullName>
    </submittedName>
</protein>
<keyword evidence="4" id="KW-0325">Glycoprotein</keyword>
<dbReference type="PROSITE" id="PS00420">
    <property type="entry name" value="SRCR_1"/>
    <property type="match status" value="1"/>
</dbReference>
<evidence type="ECO:0000313" key="12">
    <source>
        <dbReference type="RefSeq" id="XP_035669533.1"/>
    </source>
</evidence>